<dbReference type="InterPro" id="IPR032922">
    <property type="entry name" value="SON"/>
</dbReference>
<feature type="compositionally biased region" description="Basic and acidic residues" evidence="1">
    <location>
        <begin position="425"/>
        <end position="437"/>
    </location>
</feature>
<dbReference type="EMBL" id="HBGD01009008">
    <property type="protein sequence ID" value="CAD9084175.1"/>
    <property type="molecule type" value="Transcribed_RNA"/>
</dbReference>
<dbReference type="PANTHER" id="PTHR46528">
    <property type="entry name" value="PROTEIN SON"/>
    <property type="match status" value="1"/>
</dbReference>
<reference evidence="2" key="1">
    <citation type="submission" date="2021-01" db="EMBL/GenBank/DDBJ databases">
        <authorList>
            <person name="Corre E."/>
            <person name="Pelletier E."/>
            <person name="Niang G."/>
            <person name="Scheremetjew M."/>
            <person name="Finn R."/>
            <person name="Kale V."/>
            <person name="Holt S."/>
            <person name="Cochrane G."/>
            <person name="Meng A."/>
            <person name="Brown T."/>
            <person name="Cohen L."/>
        </authorList>
    </citation>
    <scope>NUCLEOTIDE SEQUENCE</scope>
    <source>
        <strain evidence="2">WS</strain>
    </source>
</reference>
<accession>A0A7S1KSI5</accession>
<dbReference type="GO" id="GO:0043484">
    <property type="term" value="P:regulation of RNA splicing"/>
    <property type="evidence" value="ECO:0007669"/>
    <property type="project" value="InterPro"/>
</dbReference>
<feature type="region of interest" description="Disordered" evidence="1">
    <location>
        <begin position="403"/>
        <end position="552"/>
    </location>
</feature>
<name>A0A7S1KSI5_9EUKA</name>
<protein>
    <submittedName>
        <fullName evidence="2">Uncharacterized protein</fullName>
    </submittedName>
</protein>
<evidence type="ECO:0000313" key="2">
    <source>
        <dbReference type="EMBL" id="CAD9084175.1"/>
    </source>
</evidence>
<feature type="compositionally biased region" description="Basic and acidic residues" evidence="1">
    <location>
        <begin position="475"/>
        <end position="488"/>
    </location>
</feature>
<proteinExistence type="predicted"/>
<sequence length="552" mass="63503">MFKEDALLSSTVTPAELYFWNRSFFKHSVIRFNDFYLKAQSSALQQNTTIEQITFNNPTHSHKFTIIGTMKAILSVSTRSEASDFLSRMGFSEHKYPEIGMYLSAPSPHKKIDPSLSTFEVNSLQAASIWKLSYRIGLVPLFDVVAKLDEIHSFALDLSDLSIFWRVCYDICHVVSIFDLIYIHGLKKLKIMLQDLSFNCLMIHLDRCLHQDTLMTLLYDDIFSAASLALEREPLFMLPFYCTQILHNLTRCHPSAFGLHQQLLLQTLRMAINRGDLECDFSRVFRDQLNLEKLFVRDSRTGVMVLTLLQRSLQHKLLSGSHIVVELSALLKKFEYNSHYKSRIGKILSESHEDENSATEDTSSSAKPVKPHKDTLEDDFDFYFGDQKEEDVVRDLALLKKDTPHMDEEESSDDEMELNASDSDSDGKIAPRKERDGSPSSVAASESESEQLENKPLSKKEKKRKKKKKSKKAAKSTEDTSSDEEHDKKEKKKRKKKKAKKRKAVSDSDEEKEKKSSKKSNKKTSKKRKRTSDSDEEKSARKSKKRRKIKKD</sequence>
<feature type="compositionally biased region" description="Basic and acidic residues" evidence="1">
    <location>
        <begin position="531"/>
        <end position="540"/>
    </location>
</feature>
<organism evidence="2">
    <name type="scientific">Percolomonas cosmopolitus</name>
    <dbReference type="NCBI Taxonomy" id="63605"/>
    <lineage>
        <taxon>Eukaryota</taxon>
        <taxon>Discoba</taxon>
        <taxon>Heterolobosea</taxon>
        <taxon>Tetramitia</taxon>
        <taxon>Eutetramitia</taxon>
        <taxon>Percolomonadidae</taxon>
        <taxon>Percolomonas</taxon>
    </lineage>
</organism>
<feature type="compositionally biased region" description="Basic residues" evidence="1">
    <location>
        <begin position="460"/>
        <end position="474"/>
    </location>
</feature>
<gene>
    <name evidence="2" type="ORF">PCOS0759_LOCUS7429</name>
</gene>
<dbReference type="GO" id="GO:0003723">
    <property type="term" value="F:RNA binding"/>
    <property type="evidence" value="ECO:0007669"/>
    <property type="project" value="InterPro"/>
</dbReference>
<feature type="compositionally biased region" description="Basic residues" evidence="1">
    <location>
        <begin position="515"/>
        <end position="530"/>
    </location>
</feature>
<evidence type="ECO:0000256" key="1">
    <source>
        <dbReference type="SAM" id="MobiDB-lite"/>
    </source>
</evidence>
<feature type="compositionally biased region" description="Acidic residues" evidence="1">
    <location>
        <begin position="407"/>
        <end position="417"/>
    </location>
</feature>
<dbReference type="PANTHER" id="PTHR46528:SF1">
    <property type="entry name" value="PROTEIN SON"/>
    <property type="match status" value="1"/>
</dbReference>
<feature type="compositionally biased region" description="Basic residues" evidence="1">
    <location>
        <begin position="489"/>
        <end position="503"/>
    </location>
</feature>
<dbReference type="GO" id="GO:0051726">
    <property type="term" value="P:regulation of cell cycle"/>
    <property type="evidence" value="ECO:0007669"/>
    <property type="project" value="InterPro"/>
</dbReference>
<feature type="region of interest" description="Disordered" evidence="1">
    <location>
        <begin position="351"/>
        <end position="373"/>
    </location>
</feature>
<feature type="compositionally biased region" description="Basic residues" evidence="1">
    <location>
        <begin position="541"/>
        <end position="552"/>
    </location>
</feature>
<dbReference type="AlphaFoldDB" id="A0A7S1KSI5"/>